<evidence type="ECO:0000259" key="1">
    <source>
        <dbReference type="Pfam" id="PF14355"/>
    </source>
</evidence>
<name>A0ABX5MZA4_9LACO</name>
<comment type="caution">
    <text evidence="2">The sequence shown here is derived from an EMBL/GenBank/DDBJ whole genome shotgun (WGS) entry which is preliminary data.</text>
</comment>
<evidence type="ECO:0000313" key="2">
    <source>
        <dbReference type="EMBL" id="PXY84201.1"/>
    </source>
</evidence>
<keyword evidence="3" id="KW-1185">Reference proteome</keyword>
<accession>A0ABX5MZA4</accession>
<evidence type="ECO:0000313" key="3">
    <source>
        <dbReference type="Proteomes" id="UP000247698"/>
    </source>
</evidence>
<proteinExistence type="predicted"/>
<dbReference type="Pfam" id="PF14355">
    <property type="entry name" value="Abi_C"/>
    <property type="match status" value="1"/>
</dbReference>
<organism evidence="2 3">
    <name type="scientific">Lactobacillus melliventris</name>
    <dbReference type="NCBI Taxonomy" id="1218507"/>
    <lineage>
        <taxon>Bacteria</taxon>
        <taxon>Bacillati</taxon>
        <taxon>Bacillota</taxon>
        <taxon>Bacilli</taxon>
        <taxon>Lactobacillales</taxon>
        <taxon>Lactobacillaceae</taxon>
        <taxon>Lactobacillus</taxon>
    </lineage>
</organism>
<gene>
    <name evidence="2" type="ORF">DK873_03330</name>
</gene>
<dbReference type="InterPro" id="IPR026001">
    <property type="entry name" value="Abi-like_C"/>
</dbReference>
<dbReference type="EMBL" id="QGLG01000002">
    <property type="protein sequence ID" value="PXY84201.1"/>
    <property type="molecule type" value="Genomic_DNA"/>
</dbReference>
<feature type="domain" description="Abortive infection protein-like C-terminal" evidence="1">
    <location>
        <begin position="221"/>
        <end position="296"/>
    </location>
</feature>
<dbReference type="Proteomes" id="UP000247698">
    <property type="component" value="Unassembled WGS sequence"/>
</dbReference>
<protein>
    <submittedName>
        <fullName evidence="2">Abortive phage infection protein</fullName>
    </submittedName>
</protein>
<reference evidence="2 3" key="1">
    <citation type="submission" date="2018-05" db="EMBL/GenBank/DDBJ databases">
        <title>Reference genomes for bee gut microbiota database.</title>
        <authorList>
            <person name="Ellegaard K.M."/>
        </authorList>
    </citation>
    <scope>NUCLEOTIDE SEQUENCE [LARGE SCALE GENOMIC DNA]</scope>
    <source>
        <strain evidence="2 3">ESL0184</strain>
    </source>
</reference>
<sequence>MLPKSEYDFLMKKPIIEILDGDACLDNLISEDKIHNGQPMNVEIHMPYLSGPDICDLSEKFGSPIEYDIFSRWSYMQEMFEKAKYKNKTQEILSYLFSKTNFSMCKNISDLSVEMFEEYYQKATTLAIKKINNFIDYTGDKLIIKNNNVFLKSDLFEIKSKYIQKIDRTYIKEVQSKANENLRQGNFDSVLTQARTLLEEVFMYVLEVDGIQPSRKGNIKKLYGQVKLAYSMSTGKDVDKRINELLSGLENIVNAIAEMRNKESDAHGLGRKRIKVEEHHARLALNAALTMADFILSVSAKNISKRK</sequence>